<dbReference type="GO" id="GO:0005783">
    <property type="term" value="C:endoplasmic reticulum"/>
    <property type="evidence" value="ECO:0007669"/>
    <property type="project" value="TreeGrafter"/>
</dbReference>
<dbReference type="PANTHER" id="PTHR22883">
    <property type="entry name" value="ZINC FINGER DHHC DOMAIN CONTAINING PROTEIN"/>
    <property type="match status" value="1"/>
</dbReference>
<feature type="domain" description="Palmitoyltransferase DHHC" evidence="10">
    <location>
        <begin position="89"/>
        <end position="209"/>
    </location>
</feature>
<dbReference type="InterPro" id="IPR001594">
    <property type="entry name" value="Palmitoyltrfase_DHHC"/>
</dbReference>
<dbReference type="InterPro" id="IPR039859">
    <property type="entry name" value="PFA4/ZDH16/20/ERF2-like"/>
</dbReference>
<comment type="similarity">
    <text evidence="2 8">Belongs to the DHHC palmitoyltransferase family.</text>
</comment>
<dbReference type="Proteomes" id="UP000826271">
    <property type="component" value="Unassembled WGS sequence"/>
</dbReference>
<evidence type="ECO:0000313" key="12">
    <source>
        <dbReference type="Proteomes" id="UP000826271"/>
    </source>
</evidence>
<gene>
    <name evidence="11" type="ORF">BUALT_Bualt16G0108000</name>
</gene>
<comment type="catalytic activity">
    <reaction evidence="8">
        <text>L-cysteinyl-[protein] + hexadecanoyl-CoA = S-hexadecanoyl-L-cysteinyl-[protein] + CoA</text>
        <dbReference type="Rhea" id="RHEA:36683"/>
        <dbReference type="Rhea" id="RHEA-COMP:10131"/>
        <dbReference type="Rhea" id="RHEA-COMP:11032"/>
        <dbReference type="ChEBI" id="CHEBI:29950"/>
        <dbReference type="ChEBI" id="CHEBI:57287"/>
        <dbReference type="ChEBI" id="CHEBI:57379"/>
        <dbReference type="ChEBI" id="CHEBI:74151"/>
        <dbReference type="EC" id="2.3.1.225"/>
    </reaction>
</comment>
<feature type="transmembrane region" description="Helical" evidence="8">
    <location>
        <begin position="171"/>
        <end position="197"/>
    </location>
</feature>
<comment type="subcellular location">
    <subcellularLocation>
        <location evidence="1">Endomembrane system</location>
        <topology evidence="1">Multi-pass membrane protein</topology>
    </subcellularLocation>
</comment>
<evidence type="ECO:0000256" key="4">
    <source>
        <dbReference type="ARBA" id="ARBA00022692"/>
    </source>
</evidence>
<feature type="transmembrane region" description="Helical" evidence="8">
    <location>
        <begin position="12"/>
        <end position="34"/>
    </location>
</feature>
<dbReference type="EMBL" id="WHWC01000016">
    <property type="protein sequence ID" value="KAG8367777.1"/>
    <property type="molecule type" value="Genomic_DNA"/>
</dbReference>
<protein>
    <recommendedName>
        <fullName evidence="8">S-acyltransferase</fullName>
        <ecNumber evidence="8">2.3.1.225</ecNumber>
    </recommendedName>
    <alternativeName>
        <fullName evidence="8">Palmitoyltransferase</fullName>
    </alternativeName>
</protein>
<evidence type="ECO:0000256" key="5">
    <source>
        <dbReference type="ARBA" id="ARBA00022989"/>
    </source>
</evidence>
<evidence type="ECO:0000256" key="1">
    <source>
        <dbReference type="ARBA" id="ARBA00004127"/>
    </source>
</evidence>
<name>A0AAV6WH38_9LAMI</name>
<proteinExistence type="inferred from homology"/>
<keyword evidence="5 8" id="KW-1133">Transmembrane helix</keyword>
<dbReference type="PROSITE" id="PS50216">
    <property type="entry name" value="DHHC"/>
    <property type="match status" value="1"/>
</dbReference>
<sequence length="351" mass="39909">MLVSIQEHEFLYGRAVLIVGLVLTFLDLTFLYMTSARNPGIIPRNSRRLDSDGSTTSAASLEWINSTTSDLKLPKTKDVFVNGYTVKVKFCDTCLLYRPPRASHCSICNNCVQRFDHHCPWVGQCIGVRNYRTFILFISTSTILSIYVFAFSLCNLLKQPGRIWHSMSRDVISVILMVYCFIVVWFVGGLSVFHFYLMSTNQTTYENFRYRYDKKANPYNNGILKNLKEIFFTRTVPSLVNFREWVTEEDDSYIESMSKGFGGDNMKSNGKIDLELGLFGKDGKPTPDMLRNLDYNEIDDSLKKDKGGEIILDPHLFPSAQEEKNGNGDGNVDGDGNEDSNERTSSGARRK</sequence>
<feature type="transmembrane region" description="Helical" evidence="8">
    <location>
        <begin position="134"/>
        <end position="151"/>
    </location>
</feature>
<keyword evidence="3 8" id="KW-0808">Transferase</keyword>
<keyword evidence="12" id="KW-1185">Reference proteome</keyword>
<evidence type="ECO:0000313" key="11">
    <source>
        <dbReference type="EMBL" id="KAG8367777.1"/>
    </source>
</evidence>
<evidence type="ECO:0000256" key="8">
    <source>
        <dbReference type="RuleBase" id="RU079119"/>
    </source>
</evidence>
<evidence type="ECO:0000256" key="7">
    <source>
        <dbReference type="ARBA" id="ARBA00023315"/>
    </source>
</evidence>
<reference evidence="11" key="1">
    <citation type="submission" date="2019-10" db="EMBL/GenBank/DDBJ databases">
        <authorList>
            <person name="Zhang R."/>
            <person name="Pan Y."/>
            <person name="Wang J."/>
            <person name="Ma R."/>
            <person name="Yu S."/>
        </authorList>
    </citation>
    <scope>NUCLEOTIDE SEQUENCE</scope>
    <source>
        <strain evidence="11">LA-IB0</strain>
        <tissue evidence="11">Leaf</tissue>
    </source>
</reference>
<dbReference type="GO" id="GO:0006612">
    <property type="term" value="P:protein targeting to membrane"/>
    <property type="evidence" value="ECO:0007669"/>
    <property type="project" value="TreeGrafter"/>
</dbReference>
<dbReference type="EC" id="2.3.1.225" evidence="8"/>
<evidence type="ECO:0000256" key="6">
    <source>
        <dbReference type="ARBA" id="ARBA00023136"/>
    </source>
</evidence>
<comment type="domain">
    <text evidence="8">The DHHC domain is required for palmitoyltransferase activity.</text>
</comment>
<keyword evidence="4 8" id="KW-0812">Transmembrane</keyword>
<keyword evidence="6 8" id="KW-0472">Membrane</keyword>
<comment type="caution">
    <text evidence="11">The sequence shown here is derived from an EMBL/GenBank/DDBJ whole genome shotgun (WGS) entry which is preliminary data.</text>
</comment>
<dbReference type="GO" id="GO:0019706">
    <property type="term" value="F:protein-cysteine S-palmitoyltransferase activity"/>
    <property type="evidence" value="ECO:0007669"/>
    <property type="project" value="UniProtKB-EC"/>
</dbReference>
<evidence type="ECO:0000256" key="3">
    <source>
        <dbReference type="ARBA" id="ARBA00022679"/>
    </source>
</evidence>
<evidence type="ECO:0000259" key="10">
    <source>
        <dbReference type="Pfam" id="PF01529"/>
    </source>
</evidence>
<accession>A0AAV6WH38</accession>
<evidence type="ECO:0000256" key="2">
    <source>
        <dbReference type="ARBA" id="ARBA00008574"/>
    </source>
</evidence>
<dbReference type="PANTHER" id="PTHR22883:SF391">
    <property type="entry name" value="PROTEIN S-ACYLTRANSFERASE 3-RELATED"/>
    <property type="match status" value="1"/>
</dbReference>
<dbReference type="AlphaFoldDB" id="A0AAV6WH38"/>
<feature type="region of interest" description="Disordered" evidence="9">
    <location>
        <begin position="310"/>
        <end position="351"/>
    </location>
</feature>
<dbReference type="Pfam" id="PF01529">
    <property type="entry name" value="DHHC"/>
    <property type="match status" value="1"/>
</dbReference>
<keyword evidence="7 8" id="KW-0012">Acyltransferase</keyword>
<evidence type="ECO:0000256" key="9">
    <source>
        <dbReference type="SAM" id="MobiDB-lite"/>
    </source>
</evidence>
<organism evidence="11 12">
    <name type="scientific">Buddleja alternifolia</name>
    <dbReference type="NCBI Taxonomy" id="168488"/>
    <lineage>
        <taxon>Eukaryota</taxon>
        <taxon>Viridiplantae</taxon>
        <taxon>Streptophyta</taxon>
        <taxon>Embryophyta</taxon>
        <taxon>Tracheophyta</taxon>
        <taxon>Spermatophyta</taxon>
        <taxon>Magnoliopsida</taxon>
        <taxon>eudicotyledons</taxon>
        <taxon>Gunneridae</taxon>
        <taxon>Pentapetalae</taxon>
        <taxon>asterids</taxon>
        <taxon>lamiids</taxon>
        <taxon>Lamiales</taxon>
        <taxon>Scrophulariaceae</taxon>
        <taxon>Buddlejeae</taxon>
        <taxon>Buddleja</taxon>
    </lineage>
</organism>
<dbReference type="GO" id="GO:0005794">
    <property type="term" value="C:Golgi apparatus"/>
    <property type="evidence" value="ECO:0007669"/>
    <property type="project" value="TreeGrafter"/>
</dbReference>